<evidence type="ECO:0000313" key="1">
    <source>
        <dbReference type="EMBL" id="TWS22959.1"/>
    </source>
</evidence>
<accession>A0A5C5RIV3</accession>
<gene>
    <name evidence="1" type="ORF">FK268_16320</name>
</gene>
<evidence type="ECO:0000313" key="2">
    <source>
        <dbReference type="Proteomes" id="UP000319792"/>
    </source>
</evidence>
<dbReference type="EMBL" id="VIGV01000005">
    <property type="protein sequence ID" value="TWS22959.1"/>
    <property type="molecule type" value="Genomic_DNA"/>
</dbReference>
<protein>
    <submittedName>
        <fullName evidence="1">DUF2771 family protein</fullName>
    </submittedName>
</protein>
<name>A0A5C5RIV3_9ACTN</name>
<reference evidence="1 2" key="2">
    <citation type="submission" date="2019-08" db="EMBL/GenBank/DDBJ databases">
        <title>Tsukamurella conjunctivitidis sp. nov., Tsukamurella assacharolytica sp. nov. and Tsukamurella sputae sp. nov. isolated from patients with conjunctivitis, bacteraemia (lymphoma) and respiratory infection (sputum) in Hong Kong.</title>
        <authorList>
            <person name="Fok K.M.N."/>
            <person name="Fong J.Y.H."/>
        </authorList>
    </citation>
    <scope>NUCLEOTIDE SEQUENCE [LARGE SCALE GENOMIC DNA]</scope>
    <source>
        <strain evidence="1 2">HKU70</strain>
    </source>
</reference>
<keyword evidence="2" id="KW-1185">Reference proteome</keyword>
<dbReference type="Proteomes" id="UP000319792">
    <property type="component" value="Unassembled WGS sequence"/>
</dbReference>
<dbReference type="InterPro" id="IPR024495">
    <property type="entry name" value="DUF2771"/>
</dbReference>
<sequence length="176" mass="19123">MIKPSPKLLLAGAAFVVAVAVLFAFTFVAALNKRDEPKPRPALQATVGKTMLDVAPMQFCTNVQASQCDVAQRPVKLPVEFGQAIVISLPDYITERPWFLTVQRYDAKSGQAKLDTITHVDPASATLVLKSTEDLWVAAIEINVPSQYQDASGNLIAQAVWGIDTTPKDYALVQKP</sequence>
<dbReference type="OrthoDB" id="4772953at2"/>
<dbReference type="AlphaFoldDB" id="A0A5C5RIV3"/>
<comment type="caution">
    <text evidence="1">The sequence shown here is derived from an EMBL/GenBank/DDBJ whole genome shotgun (WGS) entry which is preliminary data.</text>
</comment>
<dbReference type="RefSeq" id="WP_146435978.1">
    <property type="nucleotide sequence ID" value="NZ_VIGV01000005.1"/>
</dbReference>
<reference evidence="1 2" key="1">
    <citation type="submission" date="2019-06" db="EMBL/GenBank/DDBJ databases">
        <authorList>
            <person name="Teng J.L.L."/>
            <person name="Lee H.H."/>
            <person name="Lau S.K.P."/>
            <person name="Woo P.C.Y."/>
        </authorList>
    </citation>
    <scope>NUCLEOTIDE SEQUENCE [LARGE SCALE GENOMIC DNA]</scope>
    <source>
        <strain evidence="1 2">HKU70</strain>
    </source>
</reference>
<proteinExistence type="predicted"/>
<dbReference type="Pfam" id="PF10969">
    <property type="entry name" value="DUF2771"/>
    <property type="match status" value="1"/>
</dbReference>
<organism evidence="1 2">
    <name type="scientific">Tsukamurella sputi</name>
    <dbReference type="NCBI Taxonomy" id="2591848"/>
    <lineage>
        <taxon>Bacteria</taxon>
        <taxon>Bacillati</taxon>
        <taxon>Actinomycetota</taxon>
        <taxon>Actinomycetes</taxon>
        <taxon>Mycobacteriales</taxon>
        <taxon>Tsukamurellaceae</taxon>
        <taxon>Tsukamurella</taxon>
    </lineage>
</organism>